<keyword evidence="4" id="KW-0378">Hydrolase</keyword>
<dbReference type="Pfam" id="PF16313">
    <property type="entry name" value="DUF4953"/>
    <property type="match status" value="1"/>
</dbReference>
<keyword evidence="1" id="KW-0732">Signal</keyword>
<dbReference type="RefSeq" id="WP_189398728.1">
    <property type="nucleotide sequence ID" value="NZ_BMXA01000001.1"/>
</dbReference>
<dbReference type="PROSITE" id="PS51257">
    <property type="entry name" value="PROKAR_LIPOPROTEIN"/>
    <property type="match status" value="1"/>
</dbReference>
<dbReference type="PANTHER" id="PTHR38478:SF1">
    <property type="entry name" value="ZINC DEPENDENT METALLOPROTEASE DOMAIN LIPOPROTEIN"/>
    <property type="match status" value="1"/>
</dbReference>
<evidence type="ECO:0000259" key="3">
    <source>
        <dbReference type="Pfam" id="PF17148"/>
    </source>
</evidence>
<feature type="signal peptide" evidence="1">
    <location>
        <begin position="1"/>
        <end position="26"/>
    </location>
</feature>
<evidence type="ECO:0000259" key="2">
    <source>
        <dbReference type="Pfam" id="PF16313"/>
    </source>
</evidence>
<feature type="chain" id="PRO_5036836795" evidence="1">
    <location>
        <begin position="27"/>
        <end position="810"/>
    </location>
</feature>
<reference evidence="4" key="1">
    <citation type="journal article" date="2014" name="Int. J. Syst. Evol. Microbiol.">
        <title>Complete genome sequence of Corynebacterium casei LMG S-19264T (=DSM 44701T), isolated from a smear-ripened cheese.</title>
        <authorList>
            <consortium name="US DOE Joint Genome Institute (JGI-PGF)"/>
            <person name="Walter F."/>
            <person name="Albersmeier A."/>
            <person name="Kalinowski J."/>
            <person name="Ruckert C."/>
        </authorList>
    </citation>
    <scope>NUCLEOTIDE SEQUENCE</scope>
    <source>
        <strain evidence="4">KCTC 12711</strain>
    </source>
</reference>
<dbReference type="EMBL" id="BMXA01000001">
    <property type="protein sequence ID" value="GHA01495.1"/>
    <property type="molecule type" value="Genomic_DNA"/>
</dbReference>
<evidence type="ECO:0000256" key="1">
    <source>
        <dbReference type="SAM" id="SignalP"/>
    </source>
</evidence>
<keyword evidence="4" id="KW-0645">Protease</keyword>
<dbReference type="AlphaFoldDB" id="A0A918VJS0"/>
<dbReference type="Pfam" id="PF17148">
    <property type="entry name" value="DUF5117"/>
    <property type="match status" value="1"/>
</dbReference>
<dbReference type="SUPFAM" id="SSF55486">
    <property type="entry name" value="Metalloproteases ('zincins'), catalytic domain"/>
    <property type="match status" value="1"/>
</dbReference>
<dbReference type="CDD" id="cd04276">
    <property type="entry name" value="ZnMc_MMP_like_2"/>
    <property type="match status" value="1"/>
</dbReference>
<keyword evidence="4" id="KW-0482">Metalloprotease</keyword>
<proteinExistence type="predicted"/>
<keyword evidence="5" id="KW-1185">Reference proteome</keyword>
<protein>
    <submittedName>
        <fullName evidence="4">Periplasmic metalloprotease</fullName>
    </submittedName>
</protein>
<dbReference type="InterPro" id="IPR034032">
    <property type="entry name" value="Zn_MMP-like_bac"/>
</dbReference>
<evidence type="ECO:0000313" key="5">
    <source>
        <dbReference type="Proteomes" id="UP000614811"/>
    </source>
</evidence>
<dbReference type="Proteomes" id="UP000614811">
    <property type="component" value="Unassembled WGS sequence"/>
</dbReference>
<comment type="caution">
    <text evidence="4">The sequence shown here is derived from an EMBL/GenBank/DDBJ whole genome shotgun (WGS) entry which is preliminary data.</text>
</comment>
<evidence type="ECO:0000313" key="4">
    <source>
        <dbReference type="EMBL" id="GHA01495.1"/>
    </source>
</evidence>
<reference evidence="4" key="2">
    <citation type="submission" date="2020-09" db="EMBL/GenBank/DDBJ databases">
        <authorList>
            <person name="Sun Q."/>
            <person name="Kim S."/>
        </authorList>
    </citation>
    <scope>NUCLEOTIDE SEQUENCE</scope>
    <source>
        <strain evidence="4">KCTC 12711</strain>
    </source>
</reference>
<sequence>MQRPVFHFVLLALISLACLSINPLSAATTSLKSDQLQPGFFGLLLDRSSGKLYLQVSNLDAEFIYQTSLPNGLGSNDVGLDRGQLSDTRLVKFERFGNKLLLRQLPTRYRAHTNNMMEVASIEEAFASSVLWGFEIVEQGTNSVLVDATEFALQDIHGVGRILQQQQQGKGYKVDPARSAVDPSRTASFPDNTEIQSLITLVGSEPGQYVRDTVPEPTAISLKMRHSFVRLPDDGYQPRAYLPKSGYWTTQFMDYAQPINEPITQRYIGRHRLQKVNPGPGKSPVREPIVYYLDPGVPEPVRSALLDGARWWQAAFDELGFENGYQVKMLPADADPMDVRYNVIQWVHRATRGWSYGSSVADPRTGEIIKGHVTLGSLRVRQDYLLAQGMMAPFAESEDDSALMALALARIRQLSAHEVGHTLGLLHNFAASTYGRESVMDYPHPVFELDGDRVVAPNAYGVGIGEWDKAAIAYGYQEFAADSGALMRGEAEVNALEALLVATDNRGLVYINDQDARSPGSPHVRASLWDNGADPVAELARMYQVRRQALLRFGAANLKVGSPWSDLEEILVPVFYSHRYQLTAAAKAIGGWDYDYARKGDPGAIDQPKLVAVDATQQRLAMQTILESLTPSFLTLPASVRGLMVPKAAEYARSRESISGQTGVSFDFVALASKSAQHSLAMLLHPERLMRLQQQHAINPSMPSVSELGQEIHRRVINLSTSGLDATVHESVVDLVYTNYLNLLHSADVPVTLKSALISIIDNEIKYLKAKLKRNNDPVLRYQLARLEAADPASTRPSLAVPTMPPGSPI</sequence>
<dbReference type="GO" id="GO:0008237">
    <property type="term" value="F:metallopeptidase activity"/>
    <property type="evidence" value="ECO:0007669"/>
    <property type="project" value="UniProtKB-KW"/>
</dbReference>
<dbReference type="Gene3D" id="3.40.390.10">
    <property type="entry name" value="Collagenase (Catalytic Domain)"/>
    <property type="match status" value="1"/>
</dbReference>
<gene>
    <name evidence="4" type="ORF">GCM10008090_08300</name>
</gene>
<organism evidence="4 5">
    <name type="scientific">Arenicella chitinivorans</name>
    <dbReference type="NCBI Taxonomy" id="1329800"/>
    <lineage>
        <taxon>Bacteria</taxon>
        <taxon>Pseudomonadati</taxon>
        <taxon>Pseudomonadota</taxon>
        <taxon>Gammaproteobacteria</taxon>
        <taxon>Arenicellales</taxon>
        <taxon>Arenicellaceae</taxon>
        <taxon>Arenicella</taxon>
    </lineage>
</organism>
<dbReference type="InterPro" id="IPR033413">
    <property type="entry name" value="DUF5117"/>
</dbReference>
<accession>A0A918VJS0</accession>
<name>A0A918VJS0_9GAMM</name>
<dbReference type="InterPro" id="IPR032534">
    <property type="entry name" value="EcxA_zinc-bd"/>
</dbReference>
<dbReference type="InterPro" id="IPR024079">
    <property type="entry name" value="MetalloPept_cat_dom_sf"/>
</dbReference>
<feature type="domain" description="EcxA zinc-binding" evidence="2">
    <location>
        <begin position="404"/>
        <end position="718"/>
    </location>
</feature>
<dbReference type="PANTHER" id="PTHR38478">
    <property type="entry name" value="PEPTIDASE M1A AND M12B"/>
    <property type="match status" value="1"/>
</dbReference>
<feature type="domain" description="DUF5117" evidence="3">
    <location>
        <begin position="83"/>
        <end position="275"/>
    </location>
</feature>